<keyword evidence="3" id="KW-1185">Reference proteome</keyword>
<sequence>MTERHNTPFQRVIKVTVFHYQHGGAMGLLGSVVPGASGRGELHGQRRLHPSEEYREALQRIAALDKNPICETSGFDFDVPVRVDFGLPEDADVIKELIDVGLAEKIYVESDENQPVASGEWRCTFVMDRAIVNLIGHDMTPAVGPAIKTLLHQNAWFSMMSLDFQSQLMASAQCYGQVFSSVFGGTRRSLQLANTSCHPAICSAMTHNQMSKNLVLRLWMSTHSPGRNKEYWKWLAYALFSKRASSSVESLALMKVCSMGLSDMEAFTSILRSEHPEEVIWRVAWPREVEKSDTKRGHTGSIIRRDVRTVSDDGSSSWIDCIVPGYGRCQVQRCDLVLDGDGGDDDTPAGGEAISSLRLEFNKQTPSISDGMMHLFAAIGSSLRYLTLDVPRRELFMILRHCPNLEELSLCGGVVDARFNFSDYHEKGEALPELSANWDSISAVATVLANNDNSLTKCTRRVRVRFMDSTDEVGTSVDLREHERRTNKFLEYLEVAVAPAYEQHLPSFRNHHLEPIWRALNPLPLRSKLAFLSLCTWSLGSKPSLARPKRPRTQSPTDPTSPLNPHPILFSGKSTFASPTGSNRN</sequence>
<feature type="region of interest" description="Disordered" evidence="1">
    <location>
        <begin position="543"/>
        <end position="585"/>
    </location>
</feature>
<reference evidence="2 3" key="1">
    <citation type="journal article" date="2006" name="Science">
        <title>Phytophthora genome sequences uncover evolutionary origins and mechanisms of pathogenesis.</title>
        <authorList>
            <person name="Tyler B.M."/>
            <person name="Tripathy S."/>
            <person name="Zhang X."/>
            <person name="Dehal P."/>
            <person name="Jiang R.H."/>
            <person name="Aerts A."/>
            <person name="Arredondo F.D."/>
            <person name="Baxter L."/>
            <person name="Bensasson D."/>
            <person name="Beynon J.L."/>
            <person name="Chapman J."/>
            <person name="Damasceno C.M."/>
            <person name="Dorrance A.E."/>
            <person name="Dou D."/>
            <person name="Dickerman A.W."/>
            <person name="Dubchak I.L."/>
            <person name="Garbelotto M."/>
            <person name="Gijzen M."/>
            <person name="Gordon S.G."/>
            <person name="Govers F."/>
            <person name="Grunwald N.J."/>
            <person name="Huang W."/>
            <person name="Ivors K.L."/>
            <person name="Jones R.W."/>
            <person name="Kamoun S."/>
            <person name="Krampis K."/>
            <person name="Lamour K.H."/>
            <person name="Lee M.K."/>
            <person name="McDonald W.H."/>
            <person name="Medina M."/>
            <person name="Meijer H.J."/>
            <person name="Nordberg E.K."/>
            <person name="Maclean D.J."/>
            <person name="Ospina-Giraldo M.D."/>
            <person name="Morris P.F."/>
            <person name="Phuntumart V."/>
            <person name="Putnam N.H."/>
            <person name="Rash S."/>
            <person name="Rose J.K."/>
            <person name="Sakihama Y."/>
            <person name="Salamov A.A."/>
            <person name="Savidor A."/>
            <person name="Scheuring C.F."/>
            <person name="Smith B.M."/>
            <person name="Sobral B.W."/>
            <person name="Terry A."/>
            <person name="Torto-Alalibo T.A."/>
            <person name="Win J."/>
            <person name="Xu Z."/>
            <person name="Zhang H."/>
            <person name="Grigoriev I.V."/>
            <person name="Rokhsar D.S."/>
            <person name="Boore J.L."/>
        </authorList>
    </citation>
    <scope>NUCLEOTIDE SEQUENCE [LARGE SCALE GENOMIC DNA]</scope>
    <source>
        <strain evidence="2 3">P6497</strain>
    </source>
</reference>
<dbReference type="Proteomes" id="UP000002640">
    <property type="component" value="Unassembled WGS sequence"/>
</dbReference>
<name>G5AG98_PHYSP</name>
<protein>
    <submittedName>
        <fullName evidence="2">Uncharacterized protein</fullName>
    </submittedName>
</protein>
<proteinExistence type="predicted"/>
<dbReference type="EMBL" id="JH159166">
    <property type="protein sequence ID" value="EGZ05610.1"/>
    <property type="molecule type" value="Genomic_DNA"/>
</dbReference>
<dbReference type="AlphaFoldDB" id="G5AG98"/>
<dbReference type="InParanoid" id="G5AG98"/>
<evidence type="ECO:0000313" key="2">
    <source>
        <dbReference type="EMBL" id="EGZ05610.1"/>
    </source>
</evidence>
<organism evidence="2 3">
    <name type="scientific">Phytophthora sojae (strain P6497)</name>
    <name type="common">Soybean stem and root rot agent</name>
    <name type="synonym">Phytophthora megasperma f. sp. glycines</name>
    <dbReference type="NCBI Taxonomy" id="1094619"/>
    <lineage>
        <taxon>Eukaryota</taxon>
        <taxon>Sar</taxon>
        <taxon>Stramenopiles</taxon>
        <taxon>Oomycota</taxon>
        <taxon>Peronosporomycetes</taxon>
        <taxon>Peronosporales</taxon>
        <taxon>Peronosporaceae</taxon>
        <taxon>Phytophthora</taxon>
    </lineage>
</organism>
<dbReference type="KEGG" id="psoj:PHYSODRAFT_320146"/>
<evidence type="ECO:0000256" key="1">
    <source>
        <dbReference type="SAM" id="MobiDB-lite"/>
    </source>
</evidence>
<accession>G5AG98</accession>
<feature type="compositionally biased region" description="Polar residues" evidence="1">
    <location>
        <begin position="572"/>
        <end position="585"/>
    </location>
</feature>
<dbReference type="RefSeq" id="XP_009539141.1">
    <property type="nucleotide sequence ID" value="XM_009540846.1"/>
</dbReference>
<dbReference type="GeneID" id="20644417"/>
<feature type="compositionally biased region" description="Polar residues" evidence="1">
    <location>
        <begin position="553"/>
        <end position="563"/>
    </location>
</feature>
<evidence type="ECO:0000313" key="3">
    <source>
        <dbReference type="Proteomes" id="UP000002640"/>
    </source>
</evidence>
<gene>
    <name evidence="2" type="ORF">PHYSODRAFT_320146</name>
</gene>